<dbReference type="Proteomes" id="UP000184048">
    <property type="component" value="Unassembled WGS sequence"/>
</dbReference>
<reference evidence="3 4" key="1">
    <citation type="submission" date="2016-11" db="EMBL/GenBank/DDBJ databases">
        <authorList>
            <person name="Jaros S."/>
            <person name="Januszkiewicz K."/>
            <person name="Wedrychowicz H."/>
        </authorList>
    </citation>
    <scope>NUCLEOTIDE SEQUENCE [LARGE SCALE GENOMIC DNA]</scope>
    <source>
        <strain evidence="3 4">DSM 18119</strain>
    </source>
</reference>
<feature type="chain" id="PRO_5012951324" evidence="2">
    <location>
        <begin position="20"/>
        <end position="92"/>
    </location>
</feature>
<protein>
    <submittedName>
        <fullName evidence="3">Uncharacterized protein</fullName>
    </submittedName>
</protein>
<evidence type="ECO:0000256" key="2">
    <source>
        <dbReference type="SAM" id="SignalP"/>
    </source>
</evidence>
<evidence type="ECO:0000313" key="4">
    <source>
        <dbReference type="Proteomes" id="UP000184048"/>
    </source>
</evidence>
<name>A0A1M4UQD3_9BACT</name>
<accession>A0A1M4UQD3</accession>
<dbReference type="EMBL" id="FQUU01000002">
    <property type="protein sequence ID" value="SHE58868.1"/>
    <property type="molecule type" value="Genomic_DNA"/>
</dbReference>
<dbReference type="STRING" id="1121884.SAMN02745131_00738"/>
<organism evidence="3 4">
    <name type="scientific">Flavisolibacter ginsengisoli DSM 18119</name>
    <dbReference type="NCBI Taxonomy" id="1121884"/>
    <lineage>
        <taxon>Bacteria</taxon>
        <taxon>Pseudomonadati</taxon>
        <taxon>Bacteroidota</taxon>
        <taxon>Chitinophagia</taxon>
        <taxon>Chitinophagales</taxon>
        <taxon>Chitinophagaceae</taxon>
        <taxon>Flavisolibacter</taxon>
    </lineage>
</organism>
<dbReference type="RefSeq" id="WP_072833875.1">
    <property type="nucleotide sequence ID" value="NZ_FQUU01000002.1"/>
</dbReference>
<feature type="signal peptide" evidence="2">
    <location>
        <begin position="1"/>
        <end position="19"/>
    </location>
</feature>
<keyword evidence="2" id="KW-0732">Signal</keyword>
<evidence type="ECO:0000313" key="3">
    <source>
        <dbReference type="EMBL" id="SHE58868.1"/>
    </source>
</evidence>
<keyword evidence="4" id="KW-1185">Reference proteome</keyword>
<proteinExistence type="predicted"/>
<evidence type="ECO:0000256" key="1">
    <source>
        <dbReference type="SAM" id="MobiDB-lite"/>
    </source>
</evidence>
<dbReference type="AlphaFoldDB" id="A0A1M4UQD3"/>
<gene>
    <name evidence="3" type="ORF">SAMN02745131_00738</name>
</gene>
<feature type="compositionally biased region" description="Polar residues" evidence="1">
    <location>
        <begin position="46"/>
        <end position="68"/>
    </location>
</feature>
<feature type="region of interest" description="Disordered" evidence="1">
    <location>
        <begin position="46"/>
        <end position="92"/>
    </location>
</feature>
<sequence>MIRSIILFFFCLASYTALCQDETVMLTAQKSSEWIKVELPVATRTTRSSGTTVKKATRSRSQTSNRKSVPQPATPKDDFDKTNNKVNRFKKG</sequence>